<name>A0A6B3LJC2_9BACT</name>
<evidence type="ECO:0000256" key="1">
    <source>
        <dbReference type="SAM" id="MobiDB-lite"/>
    </source>
</evidence>
<feature type="compositionally biased region" description="Polar residues" evidence="1">
    <location>
        <begin position="21"/>
        <end position="51"/>
    </location>
</feature>
<feature type="compositionally biased region" description="Basic and acidic residues" evidence="1">
    <location>
        <begin position="1"/>
        <end position="18"/>
    </location>
</feature>
<feature type="region of interest" description="Disordered" evidence="1">
    <location>
        <begin position="1"/>
        <end position="69"/>
    </location>
</feature>
<accession>A0A6B3LJC2</accession>
<sequence>MKPTDKKQNNAEEQKKPAADSASQGHATKPQGTGHTTANKEPTLRSVTTDSSRVHKHRGDDLPSGGNIR</sequence>
<keyword evidence="3" id="KW-1185">Reference proteome</keyword>
<reference evidence="2 3" key="1">
    <citation type="submission" date="2020-02" db="EMBL/GenBank/DDBJ databases">
        <authorList>
            <person name="Kim M.K."/>
        </authorList>
    </citation>
    <scope>NUCLEOTIDE SEQUENCE [LARGE SCALE GENOMIC DNA]</scope>
    <source>
        <strain evidence="2 3">BT327</strain>
    </source>
</reference>
<evidence type="ECO:0000313" key="3">
    <source>
        <dbReference type="Proteomes" id="UP000474777"/>
    </source>
</evidence>
<dbReference type="Proteomes" id="UP000474777">
    <property type="component" value="Unassembled WGS sequence"/>
</dbReference>
<dbReference type="AlphaFoldDB" id="A0A6B3LJC2"/>
<comment type="caution">
    <text evidence="2">The sequence shown here is derived from an EMBL/GenBank/DDBJ whole genome shotgun (WGS) entry which is preliminary data.</text>
</comment>
<gene>
    <name evidence="2" type="ORF">GXP69_00065</name>
</gene>
<dbReference type="RefSeq" id="WP_163910677.1">
    <property type="nucleotide sequence ID" value="NZ_JAAGWD010000001.1"/>
</dbReference>
<proteinExistence type="predicted"/>
<organism evidence="2 3">
    <name type="scientific">Pontibacter burrus</name>
    <dbReference type="NCBI Taxonomy" id="2704466"/>
    <lineage>
        <taxon>Bacteria</taxon>
        <taxon>Pseudomonadati</taxon>
        <taxon>Bacteroidota</taxon>
        <taxon>Cytophagia</taxon>
        <taxon>Cytophagales</taxon>
        <taxon>Hymenobacteraceae</taxon>
        <taxon>Pontibacter</taxon>
    </lineage>
</organism>
<protein>
    <submittedName>
        <fullName evidence="2">Uncharacterized protein</fullName>
    </submittedName>
</protein>
<dbReference type="EMBL" id="JAAGWD010000001">
    <property type="protein sequence ID" value="NEM96073.1"/>
    <property type="molecule type" value="Genomic_DNA"/>
</dbReference>
<evidence type="ECO:0000313" key="2">
    <source>
        <dbReference type="EMBL" id="NEM96073.1"/>
    </source>
</evidence>